<feature type="region of interest" description="Disordered" evidence="1">
    <location>
        <begin position="190"/>
        <end position="216"/>
    </location>
</feature>
<dbReference type="Proteomes" id="UP000275267">
    <property type="component" value="Unassembled WGS sequence"/>
</dbReference>
<dbReference type="EMBL" id="PQIB02000006">
    <property type="protein sequence ID" value="RLN12989.1"/>
    <property type="molecule type" value="Genomic_DNA"/>
</dbReference>
<gene>
    <name evidence="2" type="ORF">C2845_PM09G10680</name>
</gene>
<dbReference type="OrthoDB" id="8062037at2759"/>
<dbReference type="STRING" id="4540.A0A3L6S2Y1"/>
<protein>
    <submittedName>
        <fullName evidence="2">F-box protein</fullName>
    </submittedName>
</protein>
<accession>A0A3L6S2Y1</accession>
<proteinExistence type="predicted"/>
<organism evidence="2 3">
    <name type="scientific">Panicum miliaceum</name>
    <name type="common">Proso millet</name>
    <name type="synonym">Broomcorn millet</name>
    <dbReference type="NCBI Taxonomy" id="4540"/>
    <lineage>
        <taxon>Eukaryota</taxon>
        <taxon>Viridiplantae</taxon>
        <taxon>Streptophyta</taxon>
        <taxon>Embryophyta</taxon>
        <taxon>Tracheophyta</taxon>
        <taxon>Spermatophyta</taxon>
        <taxon>Magnoliopsida</taxon>
        <taxon>Liliopsida</taxon>
        <taxon>Poales</taxon>
        <taxon>Poaceae</taxon>
        <taxon>PACMAD clade</taxon>
        <taxon>Panicoideae</taxon>
        <taxon>Panicodae</taxon>
        <taxon>Paniceae</taxon>
        <taxon>Panicinae</taxon>
        <taxon>Panicum</taxon>
        <taxon>Panicum sect. Panicum</taxon>
    </lineage>
</organism>
<dbReference type="InterPro" id="IPR036047">
    <property type="entry name" value="F-box-like_dom_sf"/>
</dbReference>
<evidence type="ECO:0000313" key="3">
    <source>
        <dbReference type="Proteomes" id="UP000275267"/>
    </source>
</evidence>
<comment type="caution">
    <text evidence="2">The sequence shown here is derived from an EMBL/GenBank/DDBJ whole genome shotgun (WGS) entry which is preliminary data.</text>
</comment>
<evidence type="ECO:0000313" key="2">
    <source>
        <dbReference type="EMBL" id="RLN12989.1"/>
    </source>
</evidence>
<keyword evidence="3" id="KW-1185">Reference proteome</keyword>
<dbReference type="PANTHER" id="PTHR47149">
    <property type="entry name" value="F-BOX PROTEIN RMF"/>
    <property type="match status" value="1"/>
</dbReference>
<sequence length="216" mass="23734">MNSTRDVGERESALASPPQKRGSSSAVVSFDLTRYGTDTWTEVAKHMCNSDLLSLFGTSRWLRRFVSDDSIWCDAFFRDLGLLTTTSLHTSHPPHRSWRQLYCKMLGMLQVLEARHTDVLPNEILEYEKLGDNKADVKANSTLCAIFDSHHITSQSTAPLLNLNSWIVEGNIGEPKTSATKHAVAVSSNLRRSNKGVGPGASVSVTGMGVPSRTTN</sequence>
<dbReference type="GO" id="GO:0005634">
    <property type="term" value="C:nucleus"/>
    <property type="evidence" value="ECO:0007669"/>
    <property type="project" value="TreeGrafter"/>
</dbReference>
<dbReference type="SUPFAM" id="SSF81383">
    <property type="entry name" value="F-box domain"/>
    <property type="match status" value="1"/>
</dbReference>
<name>A0A3L6S2Y1_PANMI</name>
<dbReference type="AlphaFoldDB" id="A0A3L6S2Y1"/>
<evidence type="ECO:0000256" key="1">
    <source>
        <dbReference type="SAM" id="MobiDB-lite"/>
    </source>
</evidence>
<feature type="compositionally biased region" description="Basic and acidic residues" evidence="1">
    <location>
        <begin position="1"/>
        <end position="12"/>
    </location>
</feature>
<reference evidence="3" key="1">
    <citation type="journal article" date="2019" name="Nat. Commun.">
        <title>The genome of broomcorn millet.</title>
        <authorList>
            <person name="Zou C."/>
            <person name="Miki D."/>
            <person name="Li D."/>
            <person name="Tang Q."/>
            <person name="Xiao L."/>
            <person name="Rajput S."/>
            <person name="Deng P."/>
            <person name="Jia W."/>
            <person name="Huang R."/>
            <person name="Zhang M."/>
            <person name="Sun Y."/>
            <person name="Hu J."/>
            <person name="Fu X."/>
            <person name="Schnable P.S."/>
            <person name="Li F."/>
            <person name="Zhang H."/>
            <person name="Feng B."/>
            <person name="Zhu X."/>
            <person name="Liu R."/>
            <person name="Schnable J.C."/>
            <person name="Zhu J.-K."/>
            <person name="Zhang H."/>
        </authorList>
    </citation>
    <scope>NUCLEOTIDE SEQUENCE [LARGE SCALE GENOMIC DNA]</scope>
</reference>
<dbReference type="GO" id="GO:0061458">
    <property type="term" value="P:reproductive system development"/>
    <property type="evidence" value="ECO:0007669"/>
    <property type="project" value="TreeGrafter"/>
</dbReference>
<feature type="region of interest" description="Disordered" evidence="1">
    <location>
        <begin position="1"/>
        <end position="24"/>
    </location>
</feature>
<dbReference type="PANTHER" id="PTHR47149:SF1">
    <property type="entry name" value="F-BOX PROTEIN RMF"/>
    <property type="match status" value="1"/>
</dbReference>